<evidence type="ECO:0000256" key="1">
    <source>
        <dbReference type="ARBA" id="ARBA00004141"/>
    </source>
</evidence>
<name>A0A5C6W108_9BACI</name>
<feature type="transmembrane region" description="Helical" evidence="5">
    <location>
        <begin position="233"/>
        <end position="251"/>
    </location>
</feature>
<evidence type="ECO:0000256" key="4">
    <source>
        <dbReference type="PIRNR" id="PIRNR005690"/>
    </source>
</evidence>
<comment type="caution">
    <text evidence="6">The sequence shown here is derived from an EMBL/GenBank/DDBJ whole genome shotgun (WGS) entry which is preliminary data.</text>
</comment>
<dbReference type="OrthoDB" id="1726708at2"/>
<dbReference type="PANTHER" id="PTHR22550:SF5">
    <property type="entry name" value="LEUCINE ZIPPER PROTEIN 4"/>
    <property type="match status" value="1"/>
</dbReference>
<keyword evidence="5" id="KW-0812">Transmembrane</keyword>
<reference evidence="6 7" key="1">
    <citation type="journal article" date="2005" name="Int. J. Syst. Evol. Microbiol.">
        <title>Bacillus litoralis sp. nov., isolated from a tidal flat of the Yellow Sea in Korea.</title>
        <authorList>
            <person name="Yoon J.H."/>
            <person name="Oh T.K."/>
        </authorList>
    </citation>
    <scope>NUCLEOTIDE SEQUENCE [LARGE SCALE GENOMIC DNA]</scope>
    <source>
        <strain evidence="6 7">SW-211</strain>
    </source>
</reference>
<organism evidence="6 7">
    <name type="scientific">Metabacillus litoralis</name>
    <dbReference type="NCBI Taxonomy" id="152268"/>
    <lineage>
        <taxon>Bacteria</taxon>
        <taxon>Bacillati</taxon>
        <taxon>Bacillota</taxon>
        <taxon>Bacilli</taxon>
        <taxon>Bacillales</taxon>
        <taxon>Bacillaceae</taxon>
        <taxon>Metabacillus</taxon>
    </lineage>
</organism>
<accession>A0A5C6W108</accession>
<sequence length="448" mass="50395">MSDKRVDIKESIQRKFKNSTDLVFQKLESNTSFCEFCYLSSICDKQKIHQDIFTPFFEEENIKEYKTYIKSLAGVKVLKEKDDPTELLIRGSMLLFFQSEILTLEVKQFVNKTIPDTTIETTIQGPQTGLSEDLETNINILRNRYHQVTLAFEDAIIGEKSQTGIKIIYDSKEVDQSVLKEVKKKLDSSKVDVIQSAGQLSRLMSVRKTTLFPTIVITERPDRIAYNLSKGKIIIMLEGTRFALVIPSVFFDFMSSMDDIYQPYWITKFLLVLRYFGLGVAILLPAIYVGMTAYNPELFRVQLALSIAGSRAAVPFPAYIEVLFMLIMMELLTEASLRLPKAIGPTATTVGGLILGQAATEAGLVSNIMIIIVSAVAISNFVIPINEMSFAMRVIKYLLLVLATILGLVGVLIGLLAIIYYLVNLNSFGKPYLQLFLREEMKESKIGS</sequence>
<protein>
    <submittedName>
        <fullName evidence="6">Spore germination protein</fullName>
    </submittedName>
</protein>
<dbReference type="Pfam" id="PF03323">
    <property type="entry name" value="GerA"/>
    <property type="match status" value="1"/>
</dbReference>
<dbReference type="GO" id="GO:0005886">
    <property type="term" value="C:plasma membrane"/>
    <property type="evidence" value="ECO:0007669"/>
    <property type="project" value="UniProtKB-SubCell"/>
</dbReference>
<keyword evidence="3 4" id="KW-0472">Membrane</keyword>
<feature type="transmembrane region" description="Helical" evidence="5">
    <location>
        <begin position="312"/>
        <end position="332"/>
    </location>
</feature>
<dbReference type="EMBL" id="VOQF01000004">
    <property type="protein sequence ID" value="TXC91575.1"/>
    <property type="molecule type" value="Genomic_DNA"/>
</dbReference>
<proteinExistence type="inferred from homology"/>
<dbReference type="RefSeq" id="WP_146947341.1">
    <property type="nucleotide sequence ID" value="NZ_VOQF01000004.1"/>
</dbReference>
<evidence type="ECO:0000256" key="2">
    <source>
        <dbReference type="ARBA" id="ARBA00005278"/>
    </source>
</evidence>
<dbReference type="InterPro" id="IPR004995">
    <property type="entry name" value="Spore_Ger"/>
</dbReference>
<keyword evidence="5" id="KW-1133">Transmembrane helix</keyword>
<comment type="subcellular location">
    <subcellularLocation>
        <location evidence="4">Cell membrane</location>
    </subcellularLocation>
    <subcellularLocation>
        <location evidence="1">Membrane</location>
        <topology evidence="1">Multi-pass membrane protein</topology>
    </subcellularLocation>
</comment>
<comment type="similarity">
    <text evidence="2 4">Belongs to the GerABKA family.</text>
</comment>
<dbReference type="AlphaFoldDB" id="A0A5C6W108"/>
<gene>
    <name evidence="6" type="ORF">FS935_08030</name>
</gene>
<dbReference type="GO" id="GO:0009847">
    <property type="term" value="P:spore germination"/>
    <property type="evidence" value="ECO:0007669"/>
    <property type="project" value="UniProtKB-UniRule"/>
</dbReference>
<dbReference type="InterPro" id="IPR050768">
    <property type="entry name" value="UPF0353/GerABKA_families"/>
</dbReference>
<dbReference type="PANTHER" id="PTHR22550">
    <property type="entry name" value="SPORE GERMINATION PROTEIN"/>
    <property type="match status" value="1"/>
</dbReference>
<evidence type="ECO:0000313" key="7">
    <source>
        <dbReference type="Proteomes" id="UP000321363"/>
    </source>
</evidence>
<keyword evidence="7" id="KW-1185">Reference proteome</keyword>
<evidence type="ECO:0000256" key="5">
    <source>
        <dbReference type="SAM" id="Phobius"/>
    </source>
</evidence>
<dbReference type="PIRSF" id="PIRSF005690">
    <property type="entry name" value="GerBA"/>
    <property type="match status" value="1"/>
</dbReference>
<evidence type="ECO:0000313" key="6">
    <source>
        <dbReference type="EMBL" id="TXC91575.1"/>
    </source>
</evidence>
<evidence type="ECO:0000256" key="3">
    <source>
        <dbReference type="ARBA" id="ARBA00023136"/>
    </source>
</evidence>
<dbReference type="Proteomes" id="UP000321363">
    <property type="component" value="Unassembled WGS sequence"/>
</dbReference>
<feature type="transmembrane region" description="Helical" evidence="5">
    <location>
        <begin position="364"/>
        <end position="385"/>
    </location>
</feature>
<feature type="transmembrane region" description="Helical" evidence="5">
    <location>
        <begin position="271"/>
        <end position="291"/>
    </location>
</feature>
<feature type="transmembrane region" description="Helical" evidence="5">
    <location>
        <begin position="397"/>
        <end position="423"/>
    </location>
</feature>